<sequence>MDNKGPKRRGGTDNRRTGKRRERVEEKVEWIPRTRLGHLVKDGQITDIEEALRSGLPIRESEVVDTLLPELREEVIDINMVQRMTDSGRRVKFRAVVIVGNENGFIGFGQGKDVQVGPAIRKAVNKAKRGITQVKRGCGSWECGCGESHTVPFKVTGKSGSVTVVLKPAPRGLGLVAGETAKKVMEIAGIKDVWTYTEGKTRTTLNFAKATYDALQHTNTARMMEP</sequence>
<dbReference type="PROSITE" id="PS00585">
    <property type="entry name" value="RIBOSOMAL_S5"/>
    <property type="match status" value="1"/>
</dbReference>
<evidence type="ECO:0000256" key="5">
    <source>
        <dbReference type="ARBA" id="ARBA00023274"/>
    </source>
</evidence>
<dbReference type="InterPro" id="IPR005324">
    <property type="entry name" value="Ribosomal_uS5_C"/>
</dbReference>
<dbReference type="InterPro" id="IPR014721">
    <property type="entry name" value="Ribsml_uS5_D2-typ_fold_subgr"/>
</dbReference>
<dbReference type="PANTHER" id="PTHR13718:SF4">
    <property type="entry name" value="40S RIBOSOMAL PROTEIN S2"/>
    <property type="match status" value="1"/>
</dbReference>
<protein>
    <recommendedName>
        <fullName evidence="7 8">Small ribosomal subunit protein uS5</fullName>
    </recommendedName>
</protein>
<dbReference type="InterPro" id="IPR000851">
    <property type="entry name" value="Ribosomal_uS5"/>
</dbReference>
<evidence type="ECO:0000313" key="12">
    <source>
        <dbReference type="EMBL" id="CAD6490339.1"/>
    </source>
</evidence>
<comment type="domain">
    <text evidence="8">The N-terminal domain interacts with the head of the 30S subunit; the C-terminal domain interacts with the body and contacts protein S4. The interaction surface between S4 and S5 is involved in control of translational fidelity.</text>
</comment>
<evidence type="ECO:0000256" key="7">
    <source>
        <dbReference type="ARBA" id="ARBA00035255"/>
    </source>
</evidence>
<dbReference type="GO" id="GO:0006412">
    <property type="term" value="P:translation"/>
    <property type="evidence" value="ECO:0007669"/>
    <property type="project" value="UniProtKB-UniRule"/>
</dbReference>
<feature type="region of interest" description="Disordered" evidence="10">
    <location>
        <begin position="1"/>
        <end position="24"/>
    </location>
</feature>
<dbReference type="InterPro" id="IPR047866">
    <property type="entry name" value="Ribosomal_uS5_arc"/>
</dbReference>
<evidence type="ECO:0000256" key="3">
    <source>
        <dbReference type="ARBA" id="ARBA00022884"/>
    </source>
</evidence>
<evidence type="ECO:0000313" key="16">
    <source>
        <dbReference type="Proteomes" id="UP000606624"/>
    </source>
</evidence>
<dbReference type="NCBIfam" id="NF003125">
    <property type="entry name" value="PRK04044.1"/>
    <property type="match status" value="1"/>
</dbReference>
<dbReference type="AlphaFoldDB" id="A0A811T4R4"/>
<evidence type="ECO:0000256" key="10">
    <source>
        <dbReference type="SAM" id="MobiDB-lite"/>
    </source>
</evidence>
<dbReference type="GO" id="GO:0022627">
    <property type="term" value="C:cytosolic small ribosomal subunit"/>
    <property type="evidence" value="ECO:0007669"/>
    <property type="project" value="TreeGrafter"/>
</dbReference>
<comment type="similarity">
    <text evidence="1 8 9">Belongs to the universal ribosomal protein uS5 family.</text>
</comment>
<proteinExistence type="inferred from homology"/>
<dbReference type="Proteomes" id="UP000603056">
    <property type="component" value="Unassembled WGS sequence"/>
</dbReference>
<feature type="domain" description="S5 DRBM" evidence="11">
    <location>
        <begin position="71"/>
        <end position="134"/>
    </location>
</feature>
<keyword evidence="4 8" id="KW-0689">Ribosomal protein</keyword>
<dbReference type="EMBL" id="CAJHIP010000021">
    <property type="protein sequence ID" value="CAD6493422.1"/>
    <property type="molecule type" value="Genomic_DNA"/>
</dbReference>
<reference evidence="12" key="1">
    <citation type="submission" date="2020-10" db="EMBL/GenBank/DDBJ databases">
        <authorList>
            <person name="Hahn C.J."/>
            <person name="Laso-Perez R."/>
            <person name="Vulcano F."/>
            <person name="Vaziourakis K.-M."/>
            <person name="Stokke R."/>
            <person name="Steen I.H."/>
            <person name="Teske A."/>
            <person name="Boetius A."/>
            <person name="Liebeke M."/>
            <person name="Amann R."/>
            <person name="Knittel K."/>
        </authorList>
    </citation>
    <scope>NUCLEOTIDE SEQUENCE</scope>
    <source>
        <strain evidence="15">Gfbio:e3339647-f889-4370-9287-4fb5cb688e4c:AG392D22_GoMArc1</strain>
        <strain evidence="12">Gfbio:e3339647-f889-4370-9287-4fb5cb688e4c:AG392E03_GoMArc1</strain>
        <strain evidence="13">Gfbio:e3339647-f889-4370-9287-4fb5cb688e4c:AG393N10_GoMArc1</strain>
        <strain evidence="14">Gfbio:e3339647-f889-4370-9287-4fb5cb688e4c:AG394J04_GoMArc1</strain>
    </source>
</reference>
<dbReference type="EMBL" id="CAJHIS010000040">
    <property type="protein sequence ID" value="CAD6494960.1"/>
    <property type="molecule type" value="Genomic_DNA"/>
</dbReference>
<evidence type="ECO:0000313" key="15">
    <source>
        <dbReference type="EMBL" id="CAD6494960.1"/>
    </source>
</evidence>
<keyword evidence="5 8" id="KW-0687">Ribonucleoprotein</keyword>
<dbReference type="FunFam" id="3.30.230.10:FF:000004">
    <property type="entry name" value="40S ribosomal protein S2"/>
    <property type="match status" value="1"/>
</dbReference>
<dbReference type="Proteomes" id="UP000637195">
    <property type="component" value="Unassembled WGS sequence"/>
</dbReference>
<dbReference type="Gene3D" id="3.30.160.20">
    <property type="match status" value="1"/>
</dbReference>
<dbReference type="GO" id="GO:0003735">
    <property type="term" value="F:structural constituent of ribosome"/>
    <property type="evidence" value="ECO:0007669"/>
    <property type="project" value="UniProtKB-UniRule"/>
</dbReference>
<evidence type="ECO:0000313" key="13">
    <source>
        <dbReference type="EMBL" id="CAD6491337.1"/>
    </source>
</evidence>
<gene>
    <name evidence="8 12" type="primary">rps5</name>
    <name evidence="13" type="ORF">ANIMEMIM_00120</name>
    <name evidence="15" type="ORF">EMLJLAPB_01045</name>
    <name evidence="14" type="ORF">FFODKBPE_00498</name>
    <name evidence="12" type="ORF">KFBDDELM_00223</name>
</gene>
<evidence type="ECO:0000256" key="8">
    <source>
        <dbReference type="HAMAP-Rule" id="MF_01307"/>
    </source>
</evidence>
<evidence type="ECO:0000259" key="11">
    <source>
        <dbReference type="PROSITE" id="PS50881"/>
    </source>
</evidence>
<keyword evidence="3 8" id="KW-0694">RNA-binding</keyword>
<dbReference type="Pfam" id="PF00333">
    <property type="entry name" value="Ribosomal_S5"/>
    <property type="match status" value="1"/>
</dbReference>
<name>A0A811T4R4_9EURY</name>
<evidence type="ECO:0000256" key="1">
    <source>
        <dbReference type="ARBA" id="ARBA00008945"/>
    </source>
</evidence>
<dbReference type="Gene3D" id="3.30.230.10">
    <property type="match status" value="1"/>
</dbReference>
<comment type="subunit">
    <text evidence="6 8">Part of the 30S ribosomal subunit. Contacts protein S4.</text>
</comment>
<dbReference type="EMBL" id="CAJHIN010000013">
    <property type="protein sequence ID" value="CAD6490339.1"/>
    <property type="molecule type" value="Genomic_DNA"/>
</dbReference>
<dbReference type="InterPro" id="IPR005711">
    <property type="entry name" value="Ribosomal_uS5_euk/arc"/>
</dbReference>
<dbReference type="PROSITE" id="PS50881">
    <property type="entry name" value="S5_DSRBD"/>
    <property type="match status" value="1"/>
</dbReference>
<accession>A0A811T4R4</accession>
<dbReference type="InterPro" id="IPR018192">
    <property type="entry name" value="Ribosomal_uS5_N_CS"/>
</dbReference>
<keyword evidence="2 8" id="KW-0699">rRNA-binding</keyword>
<dbReference type="NCBIfam" id="TIGR01020">
    <property type="entry name" value="uS5_euk_arch"/>
    <property type="match status" value="1"/>
</dbReference>
<evidence type="ECO:0000256" key="6">
    <source>
        <dbReference type="ARBA" id="ARBA00025844"/>
    </source>
</evidence>
<evidence type="ECO:0000256" key="2">
    <source>
        <dbReference type="ARBA" id="ARBA00022730"/>
    </source>
</evidence>
<dbReference type="InterPro" id="IPR013810">
    <property type="entry name" value="Ribosomal_uS5_N"/>
</dbReference>
<dbReference type="Proteomes" id="UP000634805">
    <property type="component" value="Unassembled WGS sequence"/>
</dbReference>
<dbReference type="FunFam" id="3.30.160.20:FF:000002">
    <property type="entry name" value="40S ribosomal protein S2"/>
    <property type="match status" value="1"/>
</dbReference>
<comment type="function">
    <text evidence="8">With S4 and S12 plays an important role in translational accuracy.</text>
</comment>
<dbReference type="Pfam" id="PF03719">
    <property type="entry name" value="Ribosomal_S5_C"/>
    <property type="match status" value="1"/>
</dbReference>
<evidence type="ECO:0000256" key="9">
    <source>
        <dbReference type="RuleBase" id="RU003823"/>
    </source>
</evidence>
<dbReference type="EMBL" id="CAJHIM010000005">
    <property type="protein sequence ID" value="CAD6491337.1"/>
    <property type="molecule type" value="Genomic_DNA"/>
</dbReference>
<dbReference type="InterPro" id="IPR020568">
    <property type="entry name" value="Ribosomal_Su5_D2-typ_SF"/>
</dbReference>
<dbReference type="Proteomes" id="UP000606624">
    <property type="component" value="Unassembled WGS sequence"/>
</dbReference>
<dbReference type="PANTHER" id="PTHR13718">
    <property type="entry name" value="RIBOSOMAL S SUBUNIT"/>
    <property type="match status" value="1"/>
</dbReference>
<dbReference type="SUPFAM" id="SSF54211">
    <property type="entry name" value="Ribosomal protein S5 domain 2-like"/>
    <property type="match status" value="1"/>
</dbReference>
<organism evidence="12 16">
    <name type="scientific">Candidatus Argoarchaeum ethanivorans</name>
    <dbReference type="NCBI Taxonomy" id="2608793"/>
    <lineage>
        <taxon>Archaea</taxon>
        <taxon>Methanobacteriati</taxon>
        <taxon>Methanobacteriota</taxon>
        <taxon>Stenosarchaea group</taxon>
        <taxon>Methanomicrobia</taxon>
        <taxon>Methanosarcinales</taxon>
        <taxon>Methanosarcinales incertae sedis</taxon>
        <taxon>GOM Arc I cluster</taxon>
        <taxon>Candidatus Argoarchaeum</taxon>
    </lineage>
</organism>
<dbReference type="SUPFAM" id="SSF54768">
    <property type="entry name" value="dsRNA-binding domain-like"/>
    <property type="match status" value="1"/>
</dbReference>
<evidence type="ECO:0000256" key="4">
    <source>
        <dbReference type="ARBA" id="ARBA00022980"/>
    </source>
</evidence>
<dbReference type="HAMAP" id="MF_01307_A">
    <property type="entry name" value="Ribosomal_uS5_A"/>
    <property type="match status" value="1"/>
</dbReference>
<comment type="caution">
    <text evidence="12">The sequence shown here is derived from an EMBL/GenBank/DDBJ whole genome shotgun (WGS) entry which is preliminary data.</text>
</comment>
<evidence type="ECO:0000313" key="14">
    <source>
        <dbReference type="EMBL" id="CAD6493422.1"/>
    </source>
</evidence>
<dbReference type="GO" id="GO:0019843">
    <property type="term" value="F:rRNA binding"/>
    <property type="evidence" value="ECO:0007669"/>
    <property type="project" value="UniProtKB-UniRule"/>
</dbReference>